<dbReference type="InterPro" id="IPR011059">
    <property type="entry name" value="Metal-dep_hydrolase_composite"/>
</dbReference>
<evidence type="ECO:0000313" key="4">
    <source>
        <dbReference type="EMBL" id="TBW41393.1"/>
    </source>
</evidence>
<keyword evidence="2 4" id="KW-0378">Hydrolase</keyword>
<dbReference type="OrthoDB" id="9815027at2"/>
<dbReference type="EMBL" id="SJFN01000001">
    <property type="protein sequence ID" value="TBW41393.1"/>
    <property type="molecule type" value="Genomic_DNA"/>
</dbReference>
<dbReference type="SUPFAM" id="SSF51338">
    <property type="entry name" value="Composite domain of metallo-dependent hydrolases"/>
    <property type="match status" value="1"/>
</dbReference>
<evidence type="ECO:0000259" key="3">
    <source>
        <dbReference type="Pfam" id="PF07969"/>
    </source>
</evidence>
<dbReference type="Pfam" id="PF07969">
    <property type="entry name" value="Amidohydro_3"/>
    <property type="match status" value="1"/>
</dbReference>
<keyword evidence="5" id="KW-1185">Reference proteome</keyword>
<dbReference type="RefSeq" id="WP_131305124.1">
    <property type="nucleotide sequence ID" value="NZ_SJFN01000001.1"/>
</dbReference>
<dbReference type="InterPro" id="IPR013108">
    <property type="entry name" value="Amidohydro_3"/>
</dbReference>
<gene>
    <name evidence="4" type="ORF">EYW49_01315</name>
</gene>
<dbReference type="SUPFAM" id="SSF51556">
    <property type="entry name" value="Metallo-dependent hydrolases"/>
    <property type="match status" value="1"/>
</dbReference>
<dbReference type="PANTHER" id="PTHR32027:SF9">
    <property type="entry name" value="BLL3847 PROTEIN"/>
    <property type="match status" value="1"/>
</dbReference>
<protein>
    <submittedName>
        <fullName evidence="4">Amidohydrolase</fullName>
    </submittedName>
</protein>
<evidence type="ECO:0000313" key="5">
    <source>
        <dbReference type="Proteomes" id="UP000292781"/>
    </source>
</evidence>
<dbReference type="FunFam" id="3.20.20.140:FF:000019">
    <property type="entry name" value="Cytosine deaminase"/>
    <property type="match status" value="1"/>
</dbReference>
<sequence>MRVDLLLRNARIAGAAGPIDIAVVDGRIAALAPDLVCEAVESEDLGGCFAFPGFVETHIHLDKAGILGRCRLCEGTLAEAVAETARAKAGFTEDDVHARASRVVAAAILHGTTRMRTFVEVDPRVGLRSLAAIRRVRDDFAGAIDLEICAFAQEGLTQEPETERLLDAALAAGADLIGGCPYTDPDPDGHIIRIFALARRHGVDVDFHLDFDLDPSWSHLPQVIAETERNGWGGRVTVGHVTKLAMAAQDEVEATARRLAEAGVALTVLPATDLFLTGRDLDRARPRGVAPAHLLAAAGVVTSIATNNVSNPFTPYGDASLLRMANLYANVAQLASDDDLAGVFDMVGASAAKLVRQDWGLRVGGPADVVVLDAPDAVTALREIAPTVAGWKRGRKSFERPRARLLPGAGDRR</sequence>
<dbReference type="GO" id="GO:0016814">
    <property type="term" value="F:hydrolase activity, acting on carbon-nitrogen (but not peptide) bonds, in cyclic amidines"/>
    <property type="evidence" value="ECO:0007669"/>
    <property type="project" value="TreeGrafter"/>
</dbReference>
<reference evidence="4 5" key="1">
    <citation type="submission" date="2019-02" db="EMBL/GenBank/DDBJ databases">
        <title>Siculibacillus lacustris gen. nov., sp. nov., a new rosette-forming bacterium isolated from a freshwater crater lake (Lake St. Ana, Romania).</title>
        <authorList>
            <person name="Felfoldi T."/>
            <person name="Marton Z."/>
            <person name="Szabo A."/>
            <person name="Mentes A."/>
            <person name="Boka K."/>
            <person name="Marialigeti K."/>
            <person name="Mathe I."/>
            <person name="Koncz M."/>
            <person name="Schumann P."/>
            <person name="Toth E."/>
        </authorList>
    </citation>
    <scope>NUCLEOTIDE SEQUENCE [LARGE SCALE GENOMIC DNA]</scope>
    <source>
        <strain evidence="4 5">SA-279</strain>
    </source>
</reference>
<keyword evidence="1" id="KW-0479">Metal-binding</keyword>
<dbReference type="Gene3D" id="3.20.20.140">
    <property type="entry name" value="Metal-dependent hydrolases"/>
    <property type="match status" value="1"/>
</dbReference>
<dbReference type="Gene3D" id="2.30.40.10">
    <property type="entry name" value="Urease, subunit C, domain 1"/>
    <property type="match status" value="1"/>
</dbReference>
<evidence type="ECO:0000256" key="1">
    <source>
        <dbReference type="ARBA" id="ARBA00022723"/>
    </source>
</evidence>
<dbReference type="GO" id="GO:0046872">
    <property type="term" value="F:metal ion binding"/>
    <property type="evidence" value="ECO:0007669"/>
    <property type="project" value="UniProtKB-KW"/>
</dbReference>
<feature type="domain" description="Amidohydrolase 3" evidence="3">
    <location>
        <begin position="128"/>
        <end position="394"/>
    </location>
</feature>
<comment type="caution">
    <text evidence="4">The sequence shown here is derived from an EMBL/GenBank/DDBJ whole genome shotgun (WGS) entry which is preliminary data.</text>
</comment>
<dbReference type="CDD" id="cd01293">
    <property type="entry name" value="Bact_CD"/>
    <property type="match status" value="1"/>
</dbReference>
<dbReference type="InterPro" id="IPR032466">
    <property type="entry name" value="Metal_Hydrolase"/>
</dbReference>
<proteinExistence type="predicted"/>
<dbReference type="InterPro" id="IPR052349">
    <property type="entry name" value="Metallo-hydrolase_Enzymes"/>
</dbReference>
<organism evidence="4 5">
    <name type="scientific">Siculibacillus lacustris</name>
    <dbReference type="NCBI Taxonomy" id="1549641"/>
    <lineage>
        <taxon>Bacteria</taxon>
        <taxon>Pseudomonadati</taxon>
        <taxon>Pseudomonadota</taxon>
        <taxon>Alphaproteobacteria</taxon>
        <taxon>Hyphomicrobiales</taxon>
        <taxon>Ancalomicrobiaceae</taxon>
        <taxon>Siculibacillus</taxon>
    </lineage>
</organism>
<dbReference type="PANTHER" id="PTHR32027">
    <property type="entry name" value="CYTOSINE DEAMINASE"/>
    <property type="match status" value="1"/>
</dbReference>
<dbReference type="Proteomes" id="UP000292781">
    <property type="component" value="Unassembled WGS sequence"/>
</dbReference>
<evidence type="ECO:0000256" key="2">
    <source>
        <dbReference type="ARBA" id="ARBA00022801"/>
    </source>
</evidence>
<name>A0A4Q9W083_9HYPH</name>
<accession>A0A4Q9W083</accession>
<dbReference type="GO" id="GO:0019239">
    <property type="term" value="F:deaminase activity"/>
    <property type="evidence" value="ECO:0007669"/>
    <property type="project" value="UniProtKB-ARBA"/>
</dbReference>
<dbReference type="AlphaFoldDB" id="A0A4Q9W083"/>